<evidence type="ECO:0000256" key="2">
    <source>
        <dbReference type="ARBA" id="ARBA00012247"/>
    </source>
</evidence>
<dbReference type="AlphaFoldDB" id="A0A1P8WKL5"/>
<evidence type="ECO:0000256" key="7">
    <source>
        <dbReference type="SAM" id="SignalP"/>
    </source>
</evidence>
<evidence type="ECO:0000256" key="5">
    <source>
        <dbReference type="ARBA" id="ARBA00022801"/>
    </source>
</evidence>
<dbReference type="RefSeq" id="WP_077025858.1">
    <property type="nucleotide sequence ID" value="NZ_CP017641.1"/>
</dbReference>
<dbReference type="NCBIfam" id="NF008354">
    <property type="entry name" value="PRK11143.1"/>
    <property type="match status" value="1"/>
</dbReference>
<protein>
    <recommendedName>
        <fullName evidence="2">glycerophosphodiester phosphodiesterase</fullName>
        <ecNumber evidence="2">3.1.4.46</ecNumber>
    </recommendedName>
</protein>
<dbReference type="PANTHER" id="PTHR43620">
    <property type="entry name" value="GLYCEROPHOSPHORYL DIESTER PHOSPHODIESTERASE"/>
    <property type="match status" value="1"/>
</dbReference>
<dbReference type="STRING" id="1891926.Fuma_04215"/>
<keyword evidence="3 7" id="KW-0732">Signal</keyword>
<dbReference type="GO" id="GO:0042597">
    <property type="term" value="C:periplasmic space"/>
    <property type="evidence" value="ECO:0007669"/>
    <property type="project" value="TreeGrafter"/>
</dbReference>
<keyword evidence="4" id="KW-0319">Glycerol metabolism</keyword>
<keyword evidence="5 9" id="KW-0378">Hydrolase</keyword>
<evidence type="ECO:0000256" key="4">
    <source>
        <dbReference type="ARBA" id="ARBA00022798"/>
    </source>
</evidence>
<feature type="domain" description="GP-PDE" evidence="8">
    <location>
        <begin position="43"/>
        <end position="332"/>
    </location>
</feature>
<dbReference type="GO" id="GO:0008889">
    <property type="term" value="F:glycerophosphodiester phosphodiesterase activity"/>
    <property type="evidence" value="ECO:0007669"/>
    <property type="project" value="UniProtKB-EC"/>
</dbReference>
<dbReference type="PANTHER" id="PTHR43620:SF7">
    <property type="entry name" value="GLYCEROPHOSPHODIESTER PHOSPHODIESTERASE GDPD5-RELATED"/>
    <property type="match status" value="1"/>
</dbReference>
<gene>
    <name evidence="9" type="primary">glpQ</name>
    <name evidence="9" type="ORF">Fuma_04215</name>
</gene>
<dbReference type="InterPro" id="IPR017946">
    <property type="entry name" value="PLC-like_Pdiesterase_TIM-brl"/>
</dbReference>
<dbReference type="Pfam" id="PF03009">
    <property type="entry name" value="GDPD"/>
    <property type="match status" value="1"/>
</dbReference>
<name>A0A1P8WKL5_9PLAN</name>
<feature type="chain" id="PRO_5012275528" description="glycerophosphodiester phosphodiesterase" evidence="7">
    <location>
        <begin position="19"/>
        <end position="360"/>
    </location>
</feature>
<dbReference type="Proteomes" id="UP000187735">
    <property type="component" value="Chromosome"/>
</dbReference>
<sequence length="360" mass="39502" precursor="true">MKLSACCVPILLMSVLMADDEIPSAASRGRVAAISQTLSLPTPIVIAHRGASGYLPEHTTESAAFAHALEADYIEQDVVLTKDSVAVVLHDVTLNSVSNVADVFPDRSRDGKYYVFDFTLSELKQLNVVERYESESRKRFPRGKGNFQIGTLKEHIELIQGLNQSRPHTAGLYVEIKQPALHRKNGLDPSKVILQTLADYGYKTSKDKVFLQCFEEPEVLRLRTELKCRLPLIQLLGNTPTAEEIAAISKVADGIGVKLTAVVSGAKNGKPQVTDVVAAAHEHALMVHVWTYRVDDLPEFAESPTKLLDWLVKEARVDGIFADHPDVVLTWRKAAHARAELPGPFHLLKGGSSKKGASSN</sequence>
<evidence type="ECO:0000259" key="8">
    <source>
        <dbReference type="PROSITE" id="PS51704"/>
    </source>
</evidence>
<evidence type="ECO:0000256" key="6">
    <source>
        <dbReference type="ARBA" id="ARBA00047512"/>
    </source>
</evidence>
<dbReference type="Gene3D" id="3.20.20.190">
    <property type="entry name" value="Phosphatidylinositol (PI) phosphodiesterase"/>
    <property type="match status" value="1"/>
</dbReference>
<dbReference type="InterPro" id="IPR030395">
    <property type="entry name" value="GP_PDE_dom"/>
</dbReference>
<dbReference type="PROSITE" id="PS51704">
    <property type="entry name" value="GP_PDE"/>
    <property type="match status" value="1"/>
</dbReference>
<dbReference type="KEGG" id="fmr:Fuma_04215"/>
<evidence type="ECO:0000256" key="3">
    <source>
        <dbReference type="ARBA" id="ARBA00022729"/>
    </source>
</evidence>
<comment type="catalytic activity">
    <reaction evidence="6">
        <text>a sn-glycero-3-phosphodiester + H2O = an alcohol + sn-glycerol 3-phosphate + H(+)</text>
        <dbReference type="Rhea" id="RHEA:12969"/>
        <dbReference type="ChEBI" id="CHEBI:15377"/>
        <dbReference type="ChEBI" id="CHEBI:15378"/>
        <dbReference type="ChEBI" id="CHEBI:30879"/>
        <dbReference type="ChEBI" id="CHEBI:57597"/>
        <dbReference type="ChEBI" id="CHEBI:83408"/>
        <dbReference type="EC" id="3.1.4.46"/>
    </reaction>
</comment>
<feature type="signal peptide" evidence="7">
    <location>
        <begin position="1"/>
        <end position="18"/>
    </location>
</feature>
<comment type="similarity">
    <text evidence="1">Belongs to the glycerophosphoryl diester phosphodiesterase family.</text>
</comment>
<keyword evidence="10" id="KW-1185">Reference proteome</keyword>
<dbReference type="EMBL" id="CP017641">
    <property type="protein sequence ID" value="APZ94583.1"/>
    <property type="molecule type" value="Genomic_DNA"/>
</dbReference>
<dbReference type="GO" id="GO:0006071">
    <property type="term" value="P:glycerol metabolic process"/>
    <property type="evidence" value="ECO:0007669"/>
    <property type="project" value="UniProtKB-KW"/>
</dbReference>
<reference evidence="9 10" key="1">
    <citation type="journal article" date="2016" name="Front. Microbiol.">
        <title>Fuerstia marisgermanicae gen. nov., sp. nov., an Unusual Member of the Phylum Planctomycetes from the German Wadden Sea.</title>
        <authorList>
            <person name="Kohn T."/>
            <person name="Heuer A."/>
            <person name="Jogler M."/>
            <person name="Vollmers J."/>
            <person name="Boedeker C."/>
            <person name="Bunk B."/>
            <person name="Rast P."/>
            <person name="Borchert D."/>
            <person name="Glockner I."/>
            <person name="Freese H.M."/>
            <person name="Klenk H.P."/>
            <person name="Overmann J."/>
            <person name="Kaster A.K."/>
            <person name="Rohde M."/>
            <person name="Wiegand S."/>
            <person name="Jogler C."/>
        </authorList>
    </citation>
    <scope>NUCLEOTIDE SEQUENCE [LARGE SCALE GENOMIC DNA]</scope>
    <source>
        <strain evidence="9 10">NH11</strain>
    </source>
</reference>
<dbReference type="SUPFAM" id="SSF51695">
    <property type="entry name" value="PLC-like phosphodiesterases"/>
    <property type="match status" value="1"/>
</dbReference>
<organism evidence="9 10">
    <name type="scientific">Fuerstiella marisgermanici</name>
    <dbReference type="NCBI Taxonomy" id="1891926"/>
    <lineage>
        <taxon>Bacteria</taxon>
        <taxon>Pseudomonadati</taxon>
        <taxon>Planctomycetota</taxon>
        <taxon>Planctomycetia</taxon>
        <taxon>Planctomycetales</taxon>
        <taxon>Planctomycetaceae</taxon>
        <taxon>Fuerstiella</taxon>
    </lineage>
</organism>
<accession>A0A1P8WKL5</accession>
<evidence type="ECO:0000313" key="9">
    <source>
        <dbReference type="EMBL" id="APZ94583.1"/>
    </source>
</evidence>
<evidence type="ECO:0000313" key="10">
    <source>
        <dbReference type="Proteomes" id="UP000187735"/>
    </source>
</evidence>
<proteinExistence type="inferred from homology"/>
<dbReference type="GO" id="GO:0006629">
    <property type="term" value="P:lipid metabolic process"/>
    <property type="evidence" value="ECO:0007669"/>
    <property type="project" value="InterPro"/>
</dbReference>
<dbReference type="EC" id="3.1.4.46" evidence="2"/>
<evidence type="ECO:0000256" key="1">
    <source>
        <dbReference type="ARBA" id="ARBA00007277"/>
    </source>
</evidence>